<proteinExistence type="predicted"/>
<reference evidence="1" key="1">
    <citation type="journal article" date="2015" name="Nature">
        <title>Complex archaea that bridge the gap between prokaryotes and eukaryotes.</title>
        <authorList>
            <person name="Spang A."/>
            <person name="Saw J.H."/>
            <person name="Jorgensen S.L."/>
            <person name="Zaremba-Niedzwiedzka K."/>
            <person name="Martijn J."/>
            <person name="Lind A.E."/>
            <person name="van Eijk R."/>
            <person name="Schleper C."/>
            <person name="Guy L."/>
            <person name="Ettema T.J."/>
        </authorList>
    </citation>
    <scope>NUCLEOTIDE SEQUENCE</scope>
</reference>
<feature type="non-terminal residue" evidence="1">
    <location>
        <position position="1"/>
    </location>
</feature>
<organism evidence="1">
    <name type="scientific">marine sediment metagenome</name>
    <dbReference type="NCBI Taxonomy" id="412755"/>
    <lineage>
        <taxon>unclassified sequences</taxon>
        <taxon>metagenomes</taxon>
        <taxon>ecological metagenomes</taxon>
    </lineage>
</organism>
<evidence type="ECO:0000313" key="1">
    <source>
        <dbReference type="EMBL" id="KKK83078.1"/>
    </source>
</evidence>
<dbReference type="AlphaFoldDB" id="A0A0F8YNS9"/>
<accession>A0A0F8YNS9</accession>
<sequence>AHSPINHVYFVVRRNQFGQTCGGYYIGYKLGEDYWKAIKDGASIDLAAQIRNQAPMARLPKDTQFVDELLTPKPWRAEQ</sequence>
<protein>
    <submittedName>
        <fullName evidence="1">Uncharacterized protein</fullName>
    </submittedName>
</protein>
<gene>
    <name evidence="1" type="ORF">LCGC14_2796960</name>
</gene>
<dbReference type="EMBL" id="LAZR01052386">
    <property type="protein sequence ID" value="KKK83078.1"/>
    <property type="molecule type" value="Genomic_DNA"/>
</dbReference>
<name>A0A0F8YNS9_9ZZZZ</name>
<comment type="caution">
    <text evidence="1">The sequence shown here is derived from an EMBL/GenBank/DDBJ whole genome shotgun (WGS) entry which is preliminary data.</text>
</comment>